<evidence type="ECO:0000313" key="1">
    <source>
        <dbReference type="EMBL" id="MBD2778668.1"/>
    </source>
</evidence>
<gene>
    <name evidence="1" type="ORF">ICL16_43150</name>
</gene>
<sequence length="78" mass="8961">MTRKLGALATETLEVEDPKVGRVKVMLGCGFHFLQSPNRAMEIIRVEVIQPVGRNRKFQPLCVRNCKHKSSKLQTRHF</sequence>
<reference evidence="1" key="1">
    <citation type="submission" date="2020-09" db="EMBL/GenBank/DDBJ databases">
        <title>Iningainema tapete sp. nov. (Scytonemataceae, Cyanobacteria) from greenhouses in central Florida (USA) produces two types of nodularin with biosynthetic potential for microcystin-LR and anabaenopeptins.</title>
        <authorList>
            <person name="Berthold D.E."/>
            <person name="Lefler F.W."/>
            <person name="Huang I.-S."/>
            <person name="Abdulla H."/>
            <person name="Zimba P.V."/>
            <person name="Laughinghouse H.D. IV."/>
        </authorList>
    </citation>
    <scope>NUCLEOTIDE SEQUENCE</scope>
    <source>
        <strain evidence="1">BLCCT55</strain>
    </source>
</reference>
<organism evidence="1 2">
    <name type="scientific">Iningainema tapete BLCC-T55</name>
    <dbReference type="NCBI Taxonomy" id="2748662"/>
    <lineage>
        <taxon>Bacteria</taxon>
        <taxon>Bacillati</taxon>
        <taxon>Cyanobacteriota</taxon>
        <taxon>Cyanophyceae</taxon>
        <taxon>Nostocales</taxon>
        <taxon>Scytonemataceae</taxon>
        <taxon>Iningainema tapete</taxon>
    </lineage>
</organism>
<comment type="caution">
    <text evidence="1">The sequence shown here is derived from an EMBL/GenBank/DDBJ whole genome shotgun (WGS) entry which is preliminary data.</text>
</comment>
<dbReference type="EMBL" id="JACXAE010000132">
    <property type="protein sequence ID" value="MBD2778668.1"/>
    <property type="molecule type" value="Genomic_DNA"/>
</dbReference>
<evidence type="ECO:0000313" key="2">
    <source>
        <dbReference type="Proteomes" id="UP000629098"/>
    </source>
</evidence>
<keyword evidence="2" id="KW-1185">Reference proteome</keyword>
<protein>
    <submittedName>
        <fullName evidence="1">Uncharacterized protein</fullName>
    </submittedName>
</protein>
<dbReference type="RefSeq" id="WP_190838637.1">
    <property type="nucleotide sequence ID" value="NZ_CAWPPI010000132.1"/>
</dbReference>
<accession>A0A8J7C0T7</accession>
<dbReference type="AlphaFoldDB" id="A0A8J7C0T7"/>
<dbReference type="Proteomes" id="UP000629098">
    <property type="component" value="Unassembled WGS sequence"/>
</dbReference>
<name>A0A8J7C0T7_9CYAN</name>
<proteinExistence type="predicted"/>